<dbReference type="AlphaFoldDB" id="A0A3P3F9P7"/>
<accession>A0A3P3F9P7</accession>
<proteinExistence type="predicted"/>
<gene>
    <name evidence="1" type="ORF">EH240_25470</name>
</gene>
<organism evidence="1 2">
    <name type="scientific">Mesorhizobium tamadayense</name>
    <dbReference type="NCBI Taxonomy" id="425306"/>
    <lineage>
        <taxon>Bacteria</taxon>
        <taxon>Pseudomonadati</taxon>
        <taxon>Pseudomonadota</taxon>
        <taxon>Alphaproteobacteria</taxon>
        <taxon>Hyphomicrobiales</taxon>
        <taxon>Phyllobacteriaceae</taxon>
        <taxon>Mesorhizobium</taxon>
    </lineage>
</organism>
<comment type="caution">
    <text evidence="1">The sequence shown here is derived from an EMBL/GenBank/DDBJ whole genome shotgun (WGS) entry which is preliminary data.</text>
</comment>
<dbReference type="Proteomes" id="UP000273786">
    <property type="component" value="Unassembled WGS sequence"/>
</dbReference>
<protein>
    <submittedName>
        <fullName evidence="1">Lytic murein transglycosylase</fullName>
    </submittedName>
</protein>
<dbReference type="OrthoDB" id="8100317at2"/>
<dbReference type="EMBL" id="RQXT01000038">
    <property type="protein sequence ID" value="RRH95117.1"/>
    <property type="molecule type" value="Genomic_DNA"/>
</dbReference>
<reference evidence="1 2" key="1">
    <citation type="submission" date="2018-11" db="EMBL/GenBank/DDBJ databases">
        <title>the genome of Mesorhizobium tamadayense DSM 28320.</title>
        <authorList>
            <person name="Gao J."/>
        </authorList>
    </citation>
    <scope>NUCLEOTIDE SEQUENCE [LARGE SCALE GENOMIC DNA]</scope>
    <source>
        <strain evidence="1 2">DSM 28320</strain>
    </source>
</reference>
<sequence length="61" mass="6364">MRLAILHTPLWPAGHLPRKGGDRMSPMLLPIASVAGRLPAQPQLISLLAGEMPGRAEGGAS</sequence>
<keyword evidence="2" id="KW-1185">Reference proteome</keyword>
<name>A0A3P3F9P7_9HYPH</name>
<evidence type="ECO:0000313" key="2">
    <source>
        <dbReference type="Proteomes" id="UP000273786"/>
    </source>
</evidence>
<evidence type="ECO:0000313" key="1">
    <source>
        <dbReference type="EMBL" id="RRH95117.1"/>
    </source>
</evidence>